<dbReference type="SUPFAM" id="SSF56349">
    <property type="entry name" value="DNA breaking-rejoining enzymes"/>
    <property type="match status" value="1"/>
</dbReference>
<keyword evidence="6" id="KW-1185">Reference proteome</keyword>
<feature type="domain" description="Transcription activator GCR1-like" evidence="3">
    <location>
        <begin position="558"/>
        <end position="637"/>
    </location>
</feature>
<keyword evidence="1" id="KW-0238">DNA-binding</keyword>
<dbReference type="Pfam" id="PF16787">
    <property type="entry name" value="NDC10_II"/>
    <property type="match status" value="1"/>
</dbReference>
<dbReference type="GO" id="GO:0000981">
    <property type="term" value="F:DNA-binding transcription factor activity, RNA polymerase II-specific"/>
    <property type="evidence" value="ECO:0007669"/>
    <property type="project" value="TreeGrafter"/>
</dbReference>
<dbReference type="Gene3D" id="1.10.443.20">
    <property type="entry name" value="Centromere DNA-binding protein complex CBF3 subunit, domain 2"/>
    <property type="match status" value="1"/>
</dbReference>
<dbReference type="Proteomes" id="UP001259832">
    <property type="component" value="Unassembled WGS sequence"/>
</dbReference>
<dbReference type="EMBL" id="JASMQC010000007">
    <property type="protein sequence ID" value="KAK1943819.1"/>
    <property type="molecule type" value="Genomic_DNA"/>
</dbReference>
<evidence type="ECO:0000313" key="5">
    <source>
        <dbReference type="EMBL" id="KAK1943819.1"/>
    </source>
</evidence>
<evidence type="ECO:0000259" key="4">
    <source>
        <dbReference type="Pfam" id="PF16787"/>
    </source>
</evidence>
<feature type="region of interest" description="Disordered" evidence="2">
    <location>
        <begin position="530"/>
        <end position="554"/>
    </location>
</feature>
<dbReference type="Pfam" id="PF12550">
    <property type="entry name" value="GCR1_C"/>
    <property type="match status" value="1"/>
</dbReference>
<dbReference type="AlphaFoldDB" id="A0AAD9GSL0"/>
<accession>A0AAD9GSL0</accession>
<protein>
    <submittedName>
        <fullName evidence="5">High-osmolarity-induced transcription protein 1</fullName>
    </submittedName>
</protein>
<proteinExistence type="predicted"/>
<dbReference type="PANTHER" id="PTHR37784">
    <property type="entry name" value="PROTEIN MSN1"/>
    <property type="match status" value="1"/>
</dbReference>
<dbReference type="GO" id="GO:0060963">
    <property type="term" value="P:positive regulation of ribosomal protein gene transcription by RNA polymerase II"/>
    <property type="evidence" value="ECO:0007669"/>
    <property type="project" value="TreeGrafter"/>
</dbReference>
<evidence type="ECO:0000256" key="1">
    <source>
        <dbReference type="ARBA" id="ARBA00023125"/>
    </source>
</evidence>
<dbReference type="GO" id="GO:0000978">
    <property type="term" value="F:RNA polymerase II cis-regulatory region sequence-specific DNA binding"/>
    <property type="evidence" value="ECO:0007669"/>
    <property type="project" value="TreeGrafter"/>
</dbReference>
<organism evidence="5 6">
    <name type="scientific">Phytophthora citrophthora</name>
    <dbReference type="NCBI Taxonomy" id="4793"/>
    <lineage>
        <taxon>Eukaryota</taxon>
        <taxon>Sar</taxon>
        <taxon>Stramenopiles</taxon>
        <taxon>Oomycota</taxon>
        <taxon>Peronosporomycetes</taxon>
        <taxon>Peronosporales</taxon>
        <taxon>Peronosporaceae</taxon>
        <taxon>Phytophthora</taxon>
    </lineage>
</organism>
<comment type="caution">
    <text evidence="5">The sequence shown here is derived from an EMBL/GenBank/DDBJ whole genome shotgun (WGS) entry which is preliminary data.</text>
</comment>
<gene>
    <name evidence="5" type="ORF">P3T76_005215</name>
</gene>
<dbReference type="SUPFAM" id="SSF47823">
    <property type="entry name" value="lambda integrase-like, N-terminal domain"/>
    <property type="match status" value="1"/>
</dbReference>
<dbReference type="InterPro" id="IPR022210">
    <property type="entry name" value="TF_GCR1-like"/>
</dbReference>
<dbReference type="InterPro" id="IPR038279">
    <property type="entry name" value="Ndc10_dom2_sf"/>
</dbReference>
<dbReference type="InterPro" id="IPR011010">
    <property type="entry name" value="DNA_brk_join_enz"/>
</dbReference>
<feature type="domain" description="Ndc10" evidence="4">
    <location>
        <begin position="104"/>
        <end position="450"/>
    </location>
</feature>
<dbReference type="InterPro" id="IPR052146">
    <property type="entry name" value="HOT1"/>
</dbReference>
<sequence length="656" mass="74509">MESPSLLVELEESANTTLDRCRAARPANTTRAYAPKQKEFKAWCDRKGFHETTRYQVTASKMHLFLQEEVVDRQVRVKSSTRRVSVATVEMYVNALSDLYNDQHSRGANSHPHPRNSLIKALLTSLKREKHEKNKREYVDRGIGSLLDGYCTTNELVAISRYYMNLNTGGDLRNRLSHFLCHACLLRGESARNMELPDLFSVELEHEGFTECRALVMIMEQGKTNQFGRREFGSCIRHYNVEICPIGALALYFFYRWCVQMEAIPDFLIAQKWYDIKVLKSGKETNKALSYRAHYDATVKAFSALGLHSKAKTHAARGSGSRMAELAGATESQIRRLGRWNATAMEGCYLTALPREAMRSLAGFSPDRRSFFLERAALTPPDSLQREVFPFVENYMTAYNQQSAPHVATGGFLNLLLYLRIVLLQDSVLLRELHPAHKVWSHSLFSSSGYEAFAAELKTKMLNDQSPQVKQLHEMVPDLMDHLKQQHQQVISHIDNKVSELQTSVVHVNEMFTQITSGSASVRLSVDWGASGSAQDRSGCTAASPETHPRRSPLPASYKLLRSSKTVHQVWQEWEVGINGGPAVRKLEEQLGSSWRSNAAEKRFFFRRKRIIDRVILMAQQQHVTYEQAVCLLENHRTQSHLTLNALSESLKGRAT</sequence>
<evidence type="ECO:0000256" key="2">
    <source>
        <dbReference type="SAM" id="MobiDB-lite"/>
    </source>
</evidence>
<evidence type="ECO:0000313" key="6">
    <source>
        <dbReference type="Proteomes" id="UP001259832"/>
    </source>
</evidence>
<dbReference type="InterPro" id="IPR010998">
    <property type="entry name" value="Integrase_recombinase_N"/>
</dbReference>
<dbReference type="PANTHER" id="PTHR37784:SF2">
    <property type="entry name" value="HIGH-OSMOLARITY-INDUCED TRANSCRIPTION PROTEIN 1"/>
    <property type="match status" value="1"/>
</dbReference>
<reference evidence="5" key="1">
    <citation type="submission" date="2023-08" db="EMBL/GenBank/DDBJ databases">
        <title>Reference Genome Resource for the Citrus Pathogen Phytophthora citrophthora.</title>
        <authorList>
            <person name="Moller H."/>
            <person name="Coetzee B."/>
            <person name="Rose L.J."/>
            <person name="Van Niekerk J.M."/>
        </authorList>
    </citation>
    <scope>NUCLEOTIDE SEQUENCE</scope>
    <source>
        <strain evidence="5">STE-U-9442</strain>
    </source>
</reference>
<dbReference type="InterPro" id="IPR031872">
    <property type="entry name" value="NDC10_II"/>
</dbReference>
<evidence type="ECO:0000259" key="3">
    <source>
        <dbReference type="Pfam" id="PF12550"/>
    </source>
</evidence>
<name>A0AAD9GSL0_9STRA</name>
<dbReference type="Gene3D" id="1.10.150.130">
    <property type="match status" value="1"/>
</dbReference>